<dbReference type="GO" id="GO:0004556">
    <property type="term" value="F:alpha-amylase activity"/>
    <property type="evidence" value="ECO:0007669"/>
    <property type="project" value="TreeGrafter"/>
</dbReference>
<organism evidence="2">
    <name type="scientific">uncultured prokaryote</name>
    <dbReference type="NCBI Taxonomy" id="198431"/>
    <lineage>
        <taxon>unclassified sequences</taxon>
        <taxon>environmental samples</taxon>
    </lineage>
</organism>
<dbReference type="InterPro" id="IPR006047">
    <property type="entry name" value="GH13_cat_dom"/>
</dbReference>
<dbReference type="SUPFAM" id="SSF51445">
    <property type="entry name" value="(Trans)glycosidases"/>
    <property type="match status" value="1"/>
</dbReference>
<sequence>MKKNILLLLTLLVVPAACSPKAESTHPAWSYDAVVYELNMRQYTPEGTFAAAQKELPRLKELGVDVLWLMPVYPIGVKERKGVLGSYYAISDYCDINPEYGKMADFDAYLAEAHKEGFKVILDWVANHTSPDAKWINEKPLDWYERDSLGNTIVQYDWTGEKPVVTSQYLAVPERKALYDTYAGLLKFRNDNPEFFTKDADFKWYVTTANYPGKYIYNTSGGKCFTVAGNFGKGSRTLAVDPPVNGTFYNYFDRSETYSGDKFDITLGEGEWRLLVNF</sequence>
<name>A0A0H5Q2Q4_9ZZZZ</name>
<dbReference type="GO" id="GO:0009313">
    <property type="term" value="P:oligosaccharide catabolic process"/>
    <property type="evidence" value="ECO:0007669"/>
    <property type="project" value="TreeGrafter"/>
</dbReference>
<dbReference type="InterPro" id="IPR017853">
    <property type="entry name" value="GH"/>
</dbReference>
<reference evidence="2" key="2">
    <citation type="submission" date="2015-07" db="EMBL/GenBank/DDBJ databases">
        <title>Plasmids, circular viruses and viroids from rat gut.</title>
        <authorList>
            <person name="Jorgensen T.J."/>
            <person name="Hansen M.A."/>
            <person name="Xu Z."/>
            <person name="Tabak M.A."/>
            <person name="Sorensen S.J."/>
            <person name="Hansen L.H."/>
        </authorList>
    </citation>
    <scope>NUCLEOTIDE SEQUENCE</scope>
    <source>
        <strain evidence="2">RGFK1039</strain>
    </source>
</reference>
<dbReference type="Gene3D" id="3.20.20.80">
    <property type="entry name" value="Glycosidases"/>
    <property type="match status" value="1"/>
</dbReference>
<dbReference type="AlphaFoldDB" id="A0A0H5Q2Q4"/>
<dbReference type="PANTHER" id="PTHR10357">
    <property type="entry name" value="ALPHA-AMYLASE FAMILY MEMBER"/>
    <property type="match status" value="1"/>
</dbReference>
<feature type="domain" description="Glycosyl hydrolase family 13 catalytic" evidence="1">
    <location>
        <begin position="33"/>
        <end position="273"/>
    </location>
</feature>
<evidence type="ECO:0000313" key="2">
    <source>
        <dbReference type="EMBL" id="CRY96291.1"/>
    </source>
</evidence>
<proteinExistence type="predicted"/>
<protein>
    <recommendedName>
        <fullName evidence="1">Glycosyl hydrolase family 13 catalytic domain-containing protein</fullName>
    </recommendedName>
</protein>
<evidence type="ECO:0000259" key="1">
    <source>
        <dbReference type="SMART" id="SM00642"/>
    </source>
</evidence>
<accession>A0A0H5Q2Q4</accession>
<dbReference type="EMBL" id="LN853621">
    <property type="protein sequence ID" value="CRY96291.1"/>
    <property type="molecule type" value="Genomic_DNA"/>
</dbReference>
<reference evidence="2" key="1">
    <citation type="submission" date="2015-06" db="EMBL/GenBank/DDBJ databases">
        <authorList>
            <person name="Joergensen T."/>
        </authorList>
    </citation>
    <scope>NUCLEOTIDE SEQUENCE</scope>
    <source>
        <strain evidence="2">RGFK1039</strain>
    </source>
</reference>
<dbReference type="SMART" id="SM00642">
    <property type="entry name" value="Aamy"/>
    <property type="match status" value="1"/>
</dbReference>
<dbReference type="Pfam" id="PF00128">
    <property type="entry name" value="Alpha-amylase"/>
    <property type="match status" value="1"/>
</dbReference>
<dbReference type="PANTHER" id="PTHR10357:SF179">
    <property type="entry name" value="NEUTRAL AND BASIC AMINO ACID TRANSPORT PROTEIN RBAT"/>
    <property type="match status" value="1"/>
</dbReference>